<keyword evidence="3" id="KW-0560">Oxidoreductase</keyword>
<evidence type="ECO:0000259" key="5">
    <source>
        <dbReference type="SMART" id="SM00822"/>
    </source>
</evidence>
<dbReference type="PRINTS" id="PR00081">
    <property type="entry name" value="GDHRDH"/>
</dbReference>
<dbReference type="InterPro" id="IPR052178">
    <property type="entry name" value="Sec_Metab_Biosynth_SDR"/>
</dbReference>
<reference evidence="6 7" key="1">
    <citation type="submission" date="2023-08" db="EMBL/GenBank/DDBJ databases">
        <title>Rhodoferax potami sp. nov. and Rhodoferax mekongensis sp. nov., isolated from the Mekong River in Thailand.</title>
        <authorList>
            <person name="Kitikhun S."/>
            <person name="Charoenyingcharoen P."/>
            <person name="Siriarchawattana P."/>
            <person name="Likhitrattanapisal S."/>
            <person name="Nilsakha T."/>
            <person name="Chanpet A."/>
            <person name="Rattanawaree P."/>
            <person name="Ingsriswang S."/>
        </authorList>
    </citation>
    <scope>NUCLEOTIDE SEQUENCE [LARGE SCALE GENOMIC DNA]</scope>
    <source>
        <strain evidence="6 7">TBRC 17307</strain>
    </source>
</reference>
<dbReference type="PRINTS" id="PR00080">
    <property type="entry name" value="SDRFAMILY"/>
</dbReference>
<dbReference type="InterPro" id="IPR002347">
    <property type="entry name" value="SDR_fam"/>
</dbReference>
<evidence type="ECO:0000256" key="1">
    <source>
        <dbReference type="ARBA" id="ARBA00006484"/>
    </source>
</evidence>
<comment type="similarity">
    <text evidence="1 4">Belongs to the short-chain dehydrogenases/reductases (SDR) family.</text>
</comment>
<sequence>MTRTIQQLFDLTGKTALITGGSRGLGLQLAHALGEAGAKVLISSRKAADLEEACAELQAAGIDARWVAADCAKESEIQRLADETLQRLGHVDILVNNAGASWGAPAEDHPLEAWDKVMNLNVRGYFLLSQIIAKKSMIPRKTGRIINLASIAGLNGNPPAMQTIAYNTSKGAVINFTRALAAEWGKYNITVNAVCPGFFPSKMTAGLLQAMGEDNLAAAAPLKRLGDEEDLKGLCVLYASDAGKHITGQWLAVDGGVSVVTGG</sequence>
<accession>A0ABZ0AW53</accession>
<keyword evidence="7" id="KW-1185">Reference proteome</keyword>
<keyword evidence="2" id="KW-0521">NADP</keyword>
<dbReference type="PANTHER" id="PTHR43618">
    <property type="entry name" value="7-ALPHA-HYDROXYSTEROID DEHYDROGENASE"/>
    <property type="match status" value="1"/>
</dbReference>
<dbReference type="Proteomes" id="UP001302257">
    <property type="component" value="Chromosome"/>
</dbReference>
<dbReference type="RefSeq" id="WP_313866557.1">
    <property type="nucleotide sequence ID" value="NZ_CP132507.1"/>
</dbReference>
<evidence type="ECO:0000256" key="4">
    <source>
        <dbReference type="RuleBase" id="RU000363"/>
    </source>
</evidence>
<dbReference type="InterPro" id="IPR036291">
    <property type="entry name" value="NAD(P)-bd_dom_sf"/>
</dbReference>
<dbReference type="SUPFAM" id="SSF51735">
    <property type="entry name" value="NAD(P)-binding Rossmann-fold domains"/>
    <property type="match status" value="1"/>
</dbReference>
<dbReference type="PANTHER" id="PTHR43618:SF12">
    <property type="entry name" value="OXIDOREDUCTASE, SHORT-CHAIN DEHYDROGENASE_REDUCTASE FAMILY (AFU_ORTHOLOGUE AFUA_1G14540)"/>
    <property type="match status" value="1"/>
</dbReference>
<dbReference type="SMART" id="SM00822">
    <property type="entry name" value="PKS_KR"/>
    <property type="match status" value="1"/>
</dbReference>
<evidence type="ECO:0000256" key="2">
    <source>
        <dbReference type="ARBA" id="ARBA00022857"/>
    </source>
</evidence>
<name>A0ABZ0AW53_9BURK</name>
<gene>
    <name evidence="6" type="ORF">RAN89_12175</name>
</gene>
<dbReference type="Pfam" id="PF00106">
    <property type="entry name" value="adh_short"/>
    <property type="match status" value="1"/>
</dbReference>
<proteinExistence type="inferred from homology"/>
<dbReference type="NCBIfam" id="NF006070">
    <property type="entry name" value="PRK08213.1"/>
    <property type="match status" value="1"/>
</dbReference>
<evidence type="ECO:0000313" key="7">
    <source>
        <dbReference type="Proteomes" id="UP001302257"/>
    </source>
</evidence>
<organism evidence="6 7">
    <name type="scientific">Rhodoferax mekongensis</name>
    <dbReference type="NCBI Taxonomy" id="3068341"/>
    <lineage>
        <taxon>Bacteria</taxon>
        <taxon>Pseudomonadati</taxon>
        <taxon>Pseudomonadota</taxon>
        <taxon>Betaproteobacteria</taxon>
        <taxon>Burkholderiales</taxon>
        <taxon>Comamonadaceae</taxon>
        <taxon>Rhodoferax</taxon>
    </lineage>
</organism>
<dbReference type="Gene3D" id="3.40.50.720">
    <property type="entry name" value="NAD(P)-binding Rossmann-like Domain"/>
    <property type="match status" value="1"/>
</dbReference>
<dbReference type="EMBL" id="CP132507">
    <property type="protein sequence ID" value="WNO03672.1"/>
    <property type="molecule type" value="Genomic_DNA"/>
</dbReference>
<evidence type="ECO:0000256" key="3">
    <source>
        <dbReference type="ARBA" id="ARBA00023002"/>
    </source>
</evidence>
<protein>
    <submittedName>
        <fullName evidence="6">SDR family oxidoreductase</fullName>
    </submittedName>
</protein>
<evidence type="ECO:0000313" key="6">
    <source>
        <dbReference type="EMBL" id="WNO03672.1"/>
    </source>
</evidence>
<dbReference type="InterPro" id="IPR057326">
    <property type="entry name" value="KR_dom"/>
</dbReference>
<feature type="domain" description="Ketoreductase" evidence="5">
    <location>
        <begin position="14"/>
        <end position="197"/>
    </location>
</feature>